<evidence type="ECO:0000256" key="7">
    <source>
        <dbReference type="SAM" id="Phobius"/>
    </source>
</evidence>
<evidence type="ECO:0000256" key="1">
    <source>
        <dbReference type="ARBA" id="ARBA00004651"/>
    </source>
</evidence>
<dbReference type="Gene3D" id="1.10.3730.20">
    <property type="match status" value="1"/>
</dbReference>
<protein>
    <submittedName>
        <fullName evidence="9">DMT family transporter</fullName>
    </submittedName>
</protein>
<keyword evidence="5 7" id="KW-1133">Transmembrane helix</keyword>
<dbReference type="PANTHER" id="PTHR22911:SF6">
    <property type="entry name" value="SOLUTE CARRIER FAMILY 35 MEMBER G1"/>
    <property type="match status" value="1"/>
</dbReference>
<dbReference type="EMBL" id="JAXHOZ010000067">
    <property type="protein sequence ID" value="MDY4379458.1"/>
    <property type="molecule type" value="Genomic_DNA"/>
</dbReference>
<evidence type="ECO:0000256" key="6">
    <source>
        <dbReference type="ARBA" id="ARBA00023136"/>
    </source>
</evidence>
<keyword evidence="4 7" id="KW-0812">Transmembrane</keyword>
<feature type="domain" description="EamA" evidence="8">
    <location>
        <begin position="159"/>
        <end position="285"/>
    </location>
</feature>
<dbReference type="AlphaFoldDB" id="A0AAW9HEG8"/>
<name>A0AAW9HEG8_9GAMM</name>
<feature type="transmembrane region" description="Helical" evidence="7">
    <location>
        <begin position="270"/>
        <end position="289"/>
    </location>
</feature>
<feature type="transmembrane region" description="Helical" evidence="7">
    <location>
        <begin position="15"/>
        <end position="35"/>
    </location>
</feature>
<feature type="transmembrane region" description="Helical" evidence="7">
    <location>
        <begin position="245"/>
        <end position="264"/>
    </location>
</feature>
<evidence type="ECO:0000259" key="8">
    <source>
        <dbReference type="Pfam" id="PF00892"/>
    </source>
</evidence>
<dbReference type="InterPro" id="IPR000620">
    <property type="entry name" value="EamA_dom"/>
</dbReference>
<evidence type="ECO:0000256" key="5">
    <source>
        <dbReference type="ARBA" id="ARBA00022989"/>
    </source>
</evidence>
<evidence type="ECO:0000313" key="9">
    <source>
        <dbReference type="EMBL" id="MDY4379458.1"/>
    </source>
</evidence>
<dbReference type="InterPro" id="IPR037185">
    <property type="entry name" value="EmrE-like"/>
</dbReference>
<evidence type="ECO:0000256" key="2">
    <source>
        <dbReference type="ARBA" id="ARBA00007362"/>
    </source>
</evidence>
<sequence length="291" mass="32206">MNEPSITSKNTTPQITGVMIYIIAIFFMAVMDATAKWLTGSYPVSEIVFFRSIFAFIPLMVIIYKSKADFSLASSAIYYQIIRGILVAGTVATFFLSAKHLPLANVTAISLANPFFMVLFCWVLKWEKVSVIRMIIIAMGFSGVLIEINGVDLSFSIYSLIAILSTIFYALAAVMTKYLSKIDSSIVTAFYTNAVIFIVASILFSSAWKIPNLHDFAIFFMMGVAGGISNYFFTVAFRFADVSTVAPLEYTVLIWAALFGFFIFGETPTIMMILGAAIIIISGVLNLRYRT</sequence>
<keyword evidence="6 7" id="KW-0472">Membrane</keyword>
<dbReference type="SUPFAM" id="SSF103481">
    <property type="entry name" value="Multidrug resistance efflux transporter EmrE"/>
    <property type="match status" value="2"/>
</dbReference>
<feature type="transmembrane region" description="Helical" evidence="7">
    <location>
        <begin position="103"/>
        <end position="124"/>
    </location>
</feature>
<proteinExistence type="inferred from homology"/>
<evidence type="ECO:0000256" key="3">
    <source>
        <dbReference type="ARBA" id="ARBA00022475"/>
    </source>
</evidence>
<feature type="transmembrane region" description="Helical" evidence="7">
    <location>
        <begin position="131"/>
        <end position="149"/>
    </location>
</feature>
<feature type="domain" description="EamA" evidence="8">
    <location>
        <begin position="16"/>
        <end position="146"/>
    </location>
</feature>
<feature type="transmembrane region" description="Helical" evidence="7">
    <location>
        <begin position="216"/>
        <end position="233"/>
    </location>
</feature>
<reference evidence="9" key="1">
    <citation type="submission" date="2023-11" db="EMBL/GenBank/DDBJ databases">
        <title>Comparative genomics revealed phylogeny of phytopathogenic Pectobacterium aroidearum based on whole-genome sequencing and function of putative horizontal acquire islands in P. aroidearum PccS1.</title>
        <authorList>
            <person name="Fan J."/>
            <person name="Yang L."/>
        </authorList>
    </citation>
    <scope>NUCLEOTIDE SEQUENCE</scope>
    <source>
        <strain evidence="9">NJAU140</strain>
    </source>
</reference>
<gene>
    <name evidence="9" type="ORF">SOV92_16785</name>
</gene>
<feature type="transmembrane region" description="Helical" evidence="7">
    <location>
        <begin position="155"/>
        <end position="174"/>
    </location>
</feature>
<dbReference type="GO" id="GO:0016020">
    <property type="term" value="C:membrane"/>
    <property type="evidence" value="ECO:0007669"/>
    <property type="project" value="UniProtKB-SubCell"/>
</dbReference>
<dbReference type="Pfam" id="PF00892">
    <property type="entry name" value="EamA"/>
    <property type="match status" value="2"/>
</dbReference>
<comment type="subcellular location">
    <subcellularLocation>
        <location evidence="1">Cell membrane</location>
        <topology evidence="1">Multi-pass membrane protein</topology>
    </subcellularLocation>
</comment>
<comment type="similarity">
    <text evidence="2">Belongs to the EamA transporter family.</text>
</comment>
<feature type="transmembrane region" description="Helical" evidence="7">
    <location>
        <begin position="76"/>
        <end position="97"/>
    </location>
</feature>
<organism evidence="9 10">
    <name type="scientific">Pectobacterium brasiliense</name>
    <dbReference type="NCBI Taxonomy" id="180957"/>
    <lineage>
        <taxon>Bacteria</taxon>
        <taxon>Pseudomonadati</taxon>
        <taxon>Pseudomonadota</taxon>
        <taxon>Gammaproteobacteria</taxon>
        <taxon>Enterobacterales</taxon>
        <taxon>Pectobacteriaceae</taxon>
        <taxon>Pectobacterium</taxon>
    </lineage>
</organism>
<keyword evidence="3" id="KW-1003">Cell membrane</keyword>
<dbReference type="Proteomes" id="UP001269968">
    <property type="component" value="Unassembled WGS sequence"/>
</dbReference>
<dbReference type="PANTHER" id="PTHR22911">
    <property type="entry name" value="ACYL-MALONYL CONDENSING ENZYME-RELATED"/>
    <property type="match status" value="1"/>
</dbReference>
<accession>A0AAW9HEG8</accession>
<feature type="transmembrane region" description="Helical" evidence="7">
    <location>
        <begin position="186"/>
        <end position="204"/>
    </location>
</feature>
<feature type="transmembrane region" description="Helical" evidence="7">
    <location>
        <begin position="47"/>
        <end position="64"/>
    </location>
</feature>
<dbReference type="RefSeq" id="WP_320714816.1">
    <property type="nucleotide sequence ID" value="NZ_JAXHOZ010000067.1"/>
</dbReference>
<evidence type="ECO:0000256" key="4">
    <source>
        <dbReference type="ARBA" id="ARBA00022692"/>
    </source>
</evidence>
<comment type="caution">
    <text evidence="9">The sequence shown here is derived from an EMBL/GenBank/DDBJ whole genome shotgun (WGS) entry which is preliminary data.</text>
</comment>
<evidence type="ECO:0000313" key="10">
    <source>
        <dbReference type="Proteomes" id="UP001269968"/>
    </source>
</evidence>